<feature type="transmembrane region" description="Helical" evidence="8">
    <location>
        <begin position="27"/>
        <end position="48"/>
    </location>
</feature>
<keyword evidence="4" id="KW-0997">Cell inner membrane</keyword>
<dbReference type="RefSeq" id="WP_098737179.1">
    <property type="nucleotide sequence ID" value="NZ_PDKW01000041.1"/>
</dbReference>
<organism evidence="9 10">
    <name type="scientific">Azospirillum palustre</name>
    <dbReference type="NCBI Taxonomy" id="2044885"/>
    <lineage>
        <taxon>Bacteria</taxon>
        <taxon>Pseudomonadati</taxon>
        <taxon>Pseudomonadota</taxon>
        <taxon>Alphaproteobacteria</taxon>
        <taxon>Rhodospirillales</taxon>
        <taxon>Azospirillaceae</taxon>
        <taxon>Azospirillum</taxon>
    </lineage>
</organism>
<dbReference type="Pfam" id="PF02653">
    <property type="entry name" value="BPD_transp_2"/>
    <property type="match status" value="1"/>
</dbReference>
<accession>A0A2B8B4K4</accession>
<evidence type="ECO:0000256" key="7">
    <source>
        <dbReference type="ARBA" id="ARBA00023136"/>
    </source>
</evidence>
<evidence type="ECO:0000256" key="3">
    <source>
        <dbReference type="ARBA" id="ARBA00022475"/>
    </source>
</evidence>
<evidence type="ECO:0000256" key="2">
    <source>
        <dbReference type="ARBA" id="ARBA00022448"/>
    </source>
</evidence>
<dbReference type="InterPro" id="IPR001851">
    <property type="entry name" value="ABC_transp_permease"/>
</dbReference>
<dbReference type="GO" id="GO:0022857">
    <property type="term" value="F:transmembrane transporter activity"/>
    <property type="evidence" value="ECO:0007669"/>
    <property type="project" value="InterPro"/>
</dbReference>
<dbReference type="EMBL" id="PDKW01000041">
    <property type="protein sequence ID" value="PGH56214.1"/>
    <property type="molecule type" value="Genomic_DNA"/>
</dbReference>
<dbReference type="Proteomes" id="UP000225379">
    <property type="component" value="Unassembled WGS sequence"/>
</dbReference>
<feature type="transmembrane region" description="Helical" evidence="8">
    <location>
        <begin position="265"/>
        <end position="284"/>
    </location>
</feature>
<protein>
    <submittedName>
        <fullName evidence="9">ABC transporter permease</fullName>
    </submittedName>
</protein>
<evidence type="ECO:0000313" key="10">
    <source>
        <dbReference type="Proteomes" id="UP000225379"/>
    </source>
</evidence>
<keyword evidence="10" id="KW-1185">Reference proteome</keyword>
<keyword evidence="3" id="KW-1003">Cell membrane</keyword>
<comment type="caution">
    <text evidence="9">The sequence shown here is derived from an EMBL/GenBank/DDBJ whole genome shotgun (WGS) entry which is preliminary data.</text>
</comment>
<dbReference type="GO" id="GO:0005886">
    <property type="term" value="C:plasma membrane"/>
    <property type="evidence" value="ECO:0007669"/>
    <property type="project" value="UniProtKB-SubCell"/>
</dbReference>
<reference evidence="10" key="1">
    <citation type="submission" date="2017-10" db="EMBL/GenBank/DDBJ databases">
        <authorList>
            <person name="Kravchenko I.K."/>
            <person name="Grouzdev D.S."/>
        </authorList>
    </citation>
    <scope>NUCLEOTIDE SEQUENCE [LARGE SCALE GENOMIC DNA]</scope>
    <source>
        <strain evidence="10">B2</strain>
    </source>
</reference>
<sequence>MTPLQQISRPAQPFALRRVADRMLSRLKTTGIISVLVLVVFAFFAVANSRFTNSNNLINILNQSSYLMIVSLGQGLVLISGGFDLAVAALLGLTSVVSATLMIALAANGVDLPLAIAISVACGLSVGLILGMVNGVAVAYLNVPSFIVTLGIAGIAAGAGYQISGGAPVTGLPEDFIAVFGTPDLRSISTSVYIAVLFAVALHLTMTRTRAGRYIYAVGGNPVAARLSGINVRRHIVLVFITSGMLASLAGILLSARVSTGDTNLGGNFVLQSITAGVLGGISLRGGEGTLFGAALGALFIAVLSNGMNLENISSYYQMIILGGLLVLAVLAEQLRLLISGRR</sequence>
<evidence type="ECO:0000256" key="6">
    <source>
        <dbReference type="ARBA" id="ARBA00022989"/>
    </source>
</evidence>
<dbReference type="AlphaFoldDB" id="A0A2B8B4K4"/>
<feature type="transmembrane region" description="Helical" evidence="8">
    <location>
        <begin position="145"/>
        <end position="165"/>
    </location>
</feature>
<keyword evidence="6 8" id="KW-1133">Transmembrane helix</keyword>
<feature type="transmembrane region" description="Helical" evidence="8">
    <location>
        <begin position="185"/>
        <end position="204"/>
    </location>
</feature>
<evidence type="ECO:0000256" key="1">
    <source>
        <dbReference type="ARBA" id="ARBA00004651"/>
    </source>
</evidence>
<feature type="transmembrane region" description="Helical" evidence="8">
    <location>
        <begin position="291"/>
        <end position="310"/>
    </location>
</feature>
<evidence type="ECO:0000256" key="8">
    <source>
        <dbReference type="SAM" id="Phobius"/>
    </source>
</evidence>
<evidence type="ECO:0000256" key="4">
    <source>
        <dbReference type="ARBA" id="ARBA00022519"/>
    </source>
</evidence>
<feature type="transmembrane region" description="Helical" evidence="8">
    <location>
        <begin position="236"/>
        <end position="259"/>
    </location>
</feature>
<dbReference type="CDD" id="cd06579">
    <property type="entry name" value="TM_PBP1_transp_AraH_like"/>
    <property type="match status" value="1"/>
</dbReference>
<keyword evidence="2" id="KW-0813">Transport</keyword>
<keyword evidence="7 8" id="KW-0472">Membrane</keyword>
<evidence type="ECO:0000313" key="9">
    <source>
        <dbReference type="EMBL" id="PGH56214.1"/>
    </source>
</evidence>
<feature type="transmembrane region" description="Helical" evidence="8">
    <location>
        <begin position="316"/>
        <end position="339"/>
    </location>
</feature>
<evidence type="ECO:0000256" key="5">
    <source>
        <dbReference type="ARBA" id="ARBA00022692"/>
    </source>
</evidence>
<gene>
    <name evidence="9" type="ORF">CRT60_14735</name>
</gene>
<keyword evidence="5 8" id="KW-0812">Transmembrane</keyword>
<dbReference type="PANTHER" id="PTHR32196">
    <property type="entry name" value="ABC TRANSPORTER PERMEASE PROTEIN YPHD-RELATED-RELATED"/>
    <property type="match status" value="1"/>
</dbReference>
<feature type="transmembrane region" description="Helical" evidence="8">
    <location>
        <begin position="112"/>
        <end position="133"/>
    </location>
</feature>
<feature type="transmembrane region" description="Helical" evidence="8">
    <location>
        <begin position="86"/>
        <end position="106"/>
    </location>
</feature>
<proteinExistence type="predicted"/>
<comment type="subcellular location">
    <subcellularLocation>
        <location evidence="1">Cell membrane</location>
        <topology evidence="1">Multi-pass membrane protein</topology>
    </subcellularLocation>
</comment>
<dbReference type="PANTHER" id="PTHR32196:SF21">
    <property type="entry name" value="ABC TRANSPORTER PERMEASE PROTEIN YPHD-RELATED"/>
    <property type="match status" value="1"/>
</dbReference>
<name>A0A2B8B4K4_9PROT</name>
<feature type="transmembrane region" description="Helical" evidence="8">
    <location>
        <begin position="60"/>
        <end position="79"/>
    </location>
</feature>
<dbReference type="OrthoDB" id="192433at2"/>